<accession>A0A1S3JTB7</accession>
<dbReference type="OrthoDB" id="5590282at2759"/>
<dbReference type="InterPro" id="IPR004367">
    <property type="entry name" value="Cyclin_C-dom"/>
</dbReference>
<protein>
    <submittedName>
        <fullName evidence="13">G1/S-specific cyclin-E</fullName>
    </submittedName>
</protein>
<dbReference type="GO" id="GO:0005634">
    <property type="term" value="C:nucleus"/>
    <property type="evidence" value="ECO:0007669"/>
    <property type="project" value="UniProtKB-SubCell"/>
</dbReference>
<dbReference type="PANTHER" id="PTHR10177">
    <property type="entry name" value="CYCLINS"/>
    <property type="match status" value="1"/>
</dbReference>
<gene>
    <name evidence="13" type="primary">LOC106175729</name>
</gene>
<evidence type="ECO:0000259" key="10">
    <source>
        <dbReference type="SMART" id="SM00385"/>
    </source>
</evidence>
<feature type="domain" description="Cyclin-like" evidence="10">
    <location>
        <begin position="165"/>
        <end position="250"/>
    </location>
</feature>
<evidence type="ECO:0000256" key="7">
    <source>
        <dbReference type="ARBA" id="ARBA00023306"/>
    </source>
</evidence>
<keyword evidence="3" id="KW-0597">Phosphoprotein</keyword>
<evidence type="ECO:0000259" key="11">
    <source>
        <dbReference type="SMART" id="SM01332"/>
    </source>
</evidence>
<dbReference type="SUPFAM" id="SSF47954">
    <property type="entry name" value="Cyclin-like"/>
    <property type="match status" value="2"/>
</dbReference>
<dbReference type="CDD" id="cd20520">
    <property type="entry name" value="CYCLIN_CCNE_rpt2"/>
    <property type="match status" value="1"/>
</dbReference>
<evidence type="ECO:0000256" key="4">
    <source>
        <dbReference type="ARBA" id="ARBA00022618"/>
    </source>
</evidence>
<comment type="subcellular location">
    <subcellularLocation>
        <location evidence="1">Nucleus</location>
    </subcellularLocation>
</comment>
<dbReference type="Proteomes" id="UP000085678">
    <property type="component" value="Unplaced"/>
</dbReference>
<dbReference type="Pfam" id="PF02984">
    <property type="entry name" value="Cyclin_C"/>
    <property type="match status" value="1"/>
</dbReference>
<dbReference type="GeneID" id="106175729"/>
<keyword evidence="6" id="KW-0539">Nucleus</keyword>
<proteinExistence type="inferred from homology"/>
<dbReference type="STRING" id="7574.A0A1S3JTB7"/>
<feature type="region of interest" description="Disordered" evidence="9">
    <location>
        <begin position="401"/>
        <end position="431"/>
    </location>
</feature>
<evidence type="ECO:0000256" key="2">
    <source>
        <dbReference type="ARBA" id="ARBA00007143"/>
    </source>
</evidence>
<keyword evidence="12" id="KW-1185">Reference proteome</keyword>
<evidence type="ECO:0000256" key="5">
    <source>
        <dbReference type="ARBA" id="ARBA00023127"/>
    </source>
</evidence>
<keyword evidence="7" id="KW-0131">Cell cycle</keyword>
<dbReference type="InterPro" id="IPR036915">
    <property type="entry name" value="Cyclin-like_sf"/>
</dbReference>
<evidence type="ECO:0000313" key="13">
    <source>
        <dbReference type="RefSeq" id="XP_013413309.1"/>
    </source>
</evidence>
<evidence type="ECO:0000256" key="3">
    <source>
        <dbReference type="ARBA" id="ARBA00022553"/>
    </source>
</evidence>
<dbReference type="CDD" id="cd20519">
    <property type="entry name" value="CYCLIN_CCNE_rpt1"/>
    <property type="match status" value="1"/>
</dbReference>
<dbReference type="FunCoup" id="A0A1S3JTB7">
    <property type="interactions" value="156"/>
</dbReference>
<dbReference type="AlphaFoldDB" id="A0A1S3JTB7"/>
<dbReference type="PROSITE" id="PS00292">
    <property type="entry name" value="CYCLINS"/>
    <property type="match status" value="1"/>
</dbReference>
<dbReference type="InterPro" id="IPR013763">
    <property type="entry name" value="Cyclin-like_dom"/>
</dbReference>
<dbReference type="KEGG" id="lak:106175729"/>
<dbReference type="GO" id="GO:0051301">
    <property type="term" value="P:cell division"/>
    <property type="evidence" value="ECO:0007669"/>
    <property type="project" value="UniProtKB-KW"/>
</dbReference>
<dbReference type="FunFam" id="1.10.472.10:FF:000024">
    <property type="entry name" value="G1/S-specific cyclin-E1"/>
    <property type="match status" value="1"/>
</dbReference>
<dbReference type="Gene3D" id="1.10.472.10">
    <property type="entry name" value="Cyclin-like"/>
    <property type="match status" value="2"/>
</dbReference>
<dbReference type="SMART" id="SM00385">
    <property type="entry name" value="CYCLIN"/>
    <property type="match status" value="1"/>
</dbReference>
<evidence type="ECO:0000256" key="6">
    <source>
        <dbReference type="ARBA" id="ARBA00023242"/>
    </source>
</evidence>
<reference evidence="13" key="1">
    <citation type="submission" date="2025-08" db="UniProtKB">
        <authorList>
            <consortium name="RefSeq"/>
        </authorList>
    </citation>
    <scope>IDENTIFICATION</scope>
    <source>
        <tissue evidence="13">Gonads</tissue>
    </source>
</reference>
<dbReference type="InterPro" id="IPR039361">
    <property type="entry name" value="Cyclin"/>
</dbReference>
<feature type="domain" description="Cyclin C-terminal" evidence="11">
    <location>
        <begin position="259"/>
        <end position="382"/>
    </location>
</feature>
<feature type="region of interest" description="Disordered" evidence="9">
    <location>
        <begin position="72"/>
        <end position="95"/>
    </location>
</feature>
<dbReference type="InParanoid" id="A0A1S3JTB7"/>
<keyword evidence="5 8" id="KW-0195">Cyclin</keyword>
<dbReference type="Pfam" id="PF00134">
    <property type="entry name" value="Cyclin_N"/>
    <property type="match status" value="1"/>
</dbReference>
<feature type="compositionally biased region" description="Polar residues" evidence="9">
    <location>
        <begin position="417"/>
        <end position="431"/>
    </location>
</feature>
<comment type="similarity">
    <text evidence="2">Belongs to the cyclin family. Cyclin E subfamily.</text>
</comment>
<evidence type="ECO:0000256" key="1">
    <source>
        <dbReference type="ARBA" id="ARBA00004123"/>
    </source>
</evidence>
<sequence>MSRRSIRLLRNRKTKEVPEEKEIFGQKRKVEEVDEDSDREMQVNKRRQQFQIQNQWVPISQDTKVITSTLVPTRPSGHPLQEGEGHERLTPPDQMTGGTRWRFQNLFTTPMSLRPSPLPKINWADHEDVWTIMLKKDLIYANSRKHDALNRHPTLQSKMRAILLDWLIEVCEVYRLHRETFYLSLDFLDRYLTVQTNVQKHQLQLLGITCLFIAAKLEEIYPPKLSEFAYVTDGACTENQILCMELVVLKALNWDLAPMTVISWLNVYMQLIDITNSKKDFILPQYSAHYFVQIARLLDLCMLDTGCLQFSYSVIAASALYHMSSDAIAFRVSSFKWLDIGACSQWMAAFARTVREEGLVEQKFFPNVLHEEAHNVQTHSVDLKMLERAQELQLEIELSSRASPDLQRQSHEITMLTPPSSSRKSHQDLQS</sequence>
<organism evidence="12 13">
    <name type="scientific">Lingula anatina</name>
    <name type="common">Brachiopod</name>
    <name type="synonym">Lingula unguis</name>
    <dbReference type="NCBI Taxonomy" id="7574"/>
    <lineage>
        <taxon>Eukaryota</taxon>
        <taxon>Metazoa</taxon>
        <taxon>Spiralia</taxon>
        <taxon>Lophotrochozoa</taxon>
        <taxon>Brachiopoda</taxon>
        <taxon>Linguliformea</taxon>
        <taxon>Lingulata</taxon>
        <taxon>Lingulida</taxon>
        <taxon>Linguloidea</taxon>
        <taxon>Lingulidae</taxon>
        <taxon>Lingula</taxon>
    </lineage>
</organism>
<dbReference type="InterPro" id="IPR006671">
    <property type="entry name" value="Cyclin_N"/>
</dbReference>
<name>A0A1S3JTB7_LINAN</name>
<dbReference type="SMART" id="SM01332">
    <property type="entry name" value="Cyclin_C"/>
    <property type="match status" value="1"/>
</dbReference>
<feature type="compositionally biased region" description="Basic and acidic residues" evidence="9">
    <location>
        <begin position="81"/>
        <end position="90"/>
    </location>
</feature>
<keyword evidence="4" id="KW-0132">Cell division</keyword>
<evidence type="ECO:0000313" key="12">
    <source>
        <dbReference type="Proteomes" id="UP000085678"/>
    </source>
</evidence>
<evidence type="ECO:0000256" key="8">
    <source>
        <dbReference type="RuleBase" id="RU000383"/>
    </source>
</evidence>
<evidence type="ECO:0000256" key="9">
    <source>
        <dbReference type="SAM" id="MobiDB-lite"/>
    </source>
</evidence>
<dbReference type="InterPro" id="IPR048258">
    <property type="entry name" value="Cyclins_cyclin-box"/>
</dbReference>
<dbReference type="RefSeq" id="XP_013413309.1">
    <property type="nucleotide sequence ID" value="XM_013557855.2"/>
</dbReference>